<evidence type="ECO:0000313" key="3">
    <source>
        <dbReference type="Proteomes" id="UP000267342"/>
    </source>
</evidence>
<dbReference type="GO" id="GO:0016301">
    <property type="term" value="F:kinase activity"/>
    <property type="evidence" value="ECO:0007669"/>
    <property type="project" value="UniProtKB-KW"/>
</dbReference>
<gene>
    <name evidence="2" type="ORF">ZBT109_1692</name>
</gene>
<feature type="region of interest" description="Disordered" evidence="1">
    <location>
        <begin position="94"/>
        <end position="118"/>
    </location>
</feature>
<dbReference type="Gene3D" id="1.10.10.10">
    <property type="entry name" value="Winged helix-like DNA-binding domain superfamily/Winged helix DNA-binding domain"/>
    <property type="match status" value="1"/>
</dbReference>
<protein>
    <submittedName>
        <fullName evidence="2">Chemotaxis protein histidine kinase</fullName>
    </submittedName>
</protein>
<keyword evidence="3" id="KW-1185">Reference proteome</keyword>
<keyword evidence="2" id="KW-0418">Kinase</keyword>
<dbReference type="AlphaFoldDB" id="A0A348HFP5"/>
<name>A0A348HFP5_9GAMM</name>
<dbReference type="KEGG" id="zpl:ZBT109_1692"/>
<dbReference type="OrthoDB" id="82456at2"/>
<dbReference type="SUPFAM" id="SSF46785">
    <property type="entry name" value="Winged helix' DNA-binding domain"/>
    <property type="match status" value="1"/>
</dbReference>
<evidence type="ECO:0000256" key="1">
    <source>
        <dbReference type="SAM" id="MobiDB-lite"/>
    </source>
</evidence>
<evidence type="ECO:0000313" key="2">
    <source>
        <dbReference type="EMBL" id="BBG30447.1"/>
    </source>
</evidence>
<dbReference type="EMBL" id="AP018933">
    <property type="protein sequence ID" value="BBG30447.1"/>
    <property type="molecule type" value="Genomic_DNA"/>
</dbReference>
<reference evidence="2 3" key="1">
    <citation type="submission" date="2018-09" db="EMBL/GenBank/DDBJ databases">
        <title>Zymobacter palmae IAM14233 (=T109) whole genome analysis.</title>
        <authorList>
            <person name="Yanase H."/>
        </authorList>
    </citation>
    <scope>NUCLEOTIDE SEQUENCE [LARGE SCALE GENOMIC DNA]</scope>
    <source>
        <strain evidence="2 3">IAM14233</strain>
    </source>
</reference>
<dbReference type="Proteomes" id="UP000267342">
    <property type="component" value="Chromosome"/>
</dbReference>
<dbReference type="RefSeq" id="WP_038279282.1">
    <property type="nucleotide sequence ID" value="NZ_AP018933.1"/>
</dbReference>
<proteinExistence type="predicted"/>
<keyword evidence="2" id="KW-0808">Transferase</keyword>
<organism evidence="2 3">
    <name type="scientific">Zymobacter palmae</name>
    <dbReference type="NCBI Taxonomy" id="33074"/>
    <lineage>
        <taxon>Bacteria</taxon>
        <taxon>Pseudomonadati</taxon>
        <taxon>Pseudomonadota</taxon>
        <taxon>Gammaproteobacteria</taxon>
        <taxon>Oceanospirillales</taxon>
        <taxon>Halomonadaceae</taxon>
        <taxon>Zymobacter group</taxon>
        <taxon>Zymobacter</taxon>
    </lineage>
</organism>
<feature type="compositionally biased region" description="Low complexity" evidence="1">
    <location>
        <begin position="94"/>
        <end position="105"/>
    </location>
</feature>
<accession>A0A348HFP5</accession>
<sequence>MSMLLTAQAFRVKVGNAARKLVLLKLADNANDEGECWPSYQHIADQCEISKRSAMNHIQALCDCGLVKKVVRKGGPKGNSSNIYLITLGGENSASGSATTAPPSANDSLGSETDALPPSEMVAPRISHSSESVIEPINEPVAPGADASAAGPVSGEIIPAEPIEPKRPRVDIPADMPGPKDQSAKTFRAWANYAMAYRHRYDAWPIWNARTAGQLSQLVDRVGHDLAPAVAAWYLRTNNQFYVTKGHPVSLMLTDCETLAVQCQTGRQVTATKARQTDRTQSNLSAVEEAKAMMRARREQAGGAAC</sequence>
<dbReference type="InterPro" id="IPR036390">
    <property type="entry name" value="WH_DNA-bd_sf"/>
</dbReference>
<dbReference type="InterPro" id="IPR036388">
    <property type="entry name" value="WH-like_DNA-bd_sf"/>
</dbReference>
<dbReference type="STRING" id="1123510.GCA_000620025_00875"/>
<dbReference type="Pfam" id="PF13730">
    <property type="entry name" value="HTH_36"/>
    <property type="match status" value="1"/>
</dbReference>